<feature type="region of interest" description="Disordered" evidence="1">
    <location>
        <begin position="43"/>
        <end position="68"/>
    </location>
</feature>
<dbReference type="EMBL" id="JOJR01000204">
    <property type="protein sequence ID" value="RCN42243.1"/>
    <property type="molecule type" value="Genomic_DNA"/>
</dbReference>
<evidence type="ECO:0000256" key="2">
    <source>
        <dbReference type="SAM" id="SignalP"/>
    </source>
</evidence>
<gene>
    <name evidence="3" type="ORF">ANCCAN_11794</name>
</gene>
<sequence>MKAIVLLIFLVFCVISTVNASCREGRDCPPHQTCIKNRCVARPQKPRPRPNKGPCAGKQSCPQPRPRK</sequence>
<dbReference type="Proteomes" id="UP000252519">
    <property type="component" value="Unassembled WGS sequence"/>
</dbReference>
<keyword evidence="2" id="KW-0732">Signal</keyword>
<name>A0A368GCV4_ANCCA</name>
<proteinExistence type="predicted"/>
<dbReference type="OrthoDB" id="10524288at2759"/>
<organism evidence="3 4">
    <name type="scientific">Ancylostoma caninum</name>
    <name type="common">Dog hookworm</name>
    <dbReference type="NCBI Taxonomy" id="29170"/>
    <lineage>
        <taxon>Eukaryota</taxon>
        <taxon>Metazoa</taxon>
        <taxon>Ecdysozoa</taxon>
        <taxon>Nematoda</taxon>
        <taxon>Chromadorea</taxon>
        <taxon>Rhabditida</taxon>
        <taxon>Rhabditina</taxon>
        <taxon>Rhabditomorpha</taxon>
        <taxon>Strongyloidea</taxon>
        <taxon>Ancylostomatidae</taxon>
        <taxon>Ancylostomatinae</taxon>
        <taxon>Ancylostoma</taxon>
    </lineage>
</organism>
<comment type="caution">
    <text evidence="3">The sequence shown here is derived from an EMBL/GenBank/DDBJ whole genome shotgun (WGS) entry which is preliminary data.</text>
</comment>
<feature type="chain" id="PRO_5017025364" evidence="2">
    <location>
        <begin position="21"/>
        <end position="68"/>
    </location>
</feature>
<evidence type="ECO:0000313" key="4">
    <source>
        <dbReference type="Proteomes" id="UP000252519"/>
    </source>
</evidence>
<evidence type="ECO:0000313" key="3">
    <source>
        <dbReference type="EMBL" id="RCN42243.1"/>
    </source>
</evidence>
<feature type="signal peptide" evidence="2">
    <location>
        <begin position="1"/>
        <end position="20"/>
    </location>
</feature>
<protein>
    <submittedName>
        <fullName evidence="3">Uncharacterized protein</fullName>
    </submittedName>
</protein>
<evidence type="ECO:0000256" key="1">
    <source>
        <dbReference type="SAM" id="MobiDB-lite"/>
    </source>
</evidence>
<accession>A0A368GCV4</accession>
<dbReference type="AlphaFoldDB" id="A0A368GCV4"/>
<keyword evidence="4" id="KW-1185">Reference proteome</keyword>
<reference evidence="3 4" key="1">
    <citation type="submission" date="2014-10" db="EMBL/GenBank/DDBJ databases">
        <title>Draft genome of the hookworm Ancylostoma caninum.</title>
        <authorList>
            <person name="Mitreva M."/>
        </authorList>
    </citation>
    <scope>NUCLEOTIDE SEQUENCE [LARGE SCALE GENOMIC DNA]</scope>
    <source>
        <strain evidence="3 4">Baltimore</strain>
    </source>
</reference>